<dbReference type="EMBL" id="JANPWB010000009">
    <property type="protein sequence ID" value="KAJ1148282.1"/>
    <property type="molecule type" value="Genomic_DNA"/>
</dbReference>
<reference evidence="2" key="1">
    <citation type="journal article" date="2022" name="bioRxiv">
        <title>Sequencing and chromosome-scale assembly of the giantPleurodeles waltlgenome.</title>
        <authorList>
            <person name="Brown T."/>
            <person name="Elewa A."/>
            <person name="Iarovenko S."/>
            <person name="Subramanian E."/>
            <person name="Araus A.J."/>
            <person name="Petzold A."/>
            <person name="Susuki M."/>
            <person name="Suzuki K.-i.T."/>
            <person name="Hayashi T."/>
            <person name="Toyoda A."/>
            <person name="Oliveira C."/>
            <person name="Osipova E."/>
            <person name="Leigh N.D."/>
            <person name="Simon A."/>
            <person name="Yun M.H."/>
        </authorList>
    </citation>
    <scope>NUCLEOTIDE SEQUENCE</scope>
    <source>
        <strain evidence="2">20211129_DDA</strain>
        <tissue evidence="2">Liver</tissue>
    </source>
</reference>
<feature type="region of interest" description="Disordered" evidence="1">
    <location>
        <begin position="61"/>
        <end position="80"/>
    </location>
</feature>
<protein>
    <submittedName>
        <fullName evidence="2">Uncharacterized protein</fullName>
    </submittedName>
</protein>
<name>A0AAV7R8T8_PLEWA</name>
<feature type="compositionally biased region" description="Polar residues" evidence="1">
    <location>
        <begin position="61"/>
        <end position="73"/>
    </location>
</feature>
<organism evidence="2 3">
    <name type="scientific">Pleurodeles waltl</name>
    <name type="common">Iberian ribbed newt</name>
    <dbReference type="NCBI Taxonomy" id="8319"/>
    <lineage>
        <taxon>Eukaryota</taxon>
        <taxon>Metazoa</taxon>
        <taxon>Chordata</taxon>
        <taxon>Craniata</taxon>
        <taxon>Vertebrata</taxon>
        <taxon>Euteleostomi</taxon>
        <taxon>Amphibia</taxon>
        <taxon>Batrachia</taxon>
        <taxon>Caudata</taxon>
        <taxon>Salamandroidea</taxon>
        <taxon>Salamandridae</taxon>
        <taxon>Pleurodelinae</taxon>
        <taxon>Pleurodeles</taxon>
    </lineage>
</organism>
<accession>A0AAV7R8T8</accession>
<dbReference type="AlphaFoldDB" id="A0AAV7R8T8"/>
<comment type="caution">
    <text evidence="2">The sequence shown here is derived from an EMBL/GenBank/DDBJ whole genome shotgun (WGS) entry which is preliminary data.</text>
</comment>
<keyword evidence="3" id="KW-1185">Reference proteome</keyword>
<feature type="non-terminal residue" evidence="2">
    <location>
        <position position="1"/>
    </location>
</feature>
<feature type="non-terminal residue" evidence="2">
    <location>
        <position position="80"/>
    </location>
</feature>
<sequence>APNTTHIHVHGTMNPRVQNSEHLSHTWDDAPSCMELRAPLTYMDGAPSSTSYIHGTVHPRVQSSVHPRVQSSEHLSHTWD</sequence>
<gene>
    <name evidence="2" type="ORF">NDU88_001119</name>
</gene>
<evidence type="ECO:0000313" key="3">
    <source>
        <dbReference type="Proteomes" id="UP001066276"/>
    </source>
</evidence>
<dbReference type="Proteomes" id="UP001066276">
    <property type="component" value="Chromosome 5"/>
</dbReference>
<evidence type="ECO:0000313" key="2">
    <source>
        <dbReference type="EMBL" id="KAJ1148282.1"/>
    </source>
</evidence>
<proteinExistence type="predicted"/>
<evidence type="ECO:0000256" key="1">
    <source>
        <dbReference type="SAM" id="MobiDB-lite"/>
    </source>
</evidence>